<dbReference type="InterPro" id="IPR036291">
    <property type="entry name" value="NAD(P)-bd_dom_sf"/>
</dbReference>
<dbReference type="OrthoDB" id="63935at2759"/>
<dbReference type="SUPFAM" id="SSF51735">
    <property type="entry name" value="NAD(P)-binding Rossmann-fold domains"/>
    <property type="match status" value="1"/>
</dbReference>
<organism evidence="2 3">
    <name type="scientific">Entomortierella parvispora</name>
    <dbReference type="NCBI Taxonomy" id="205924"/>
    <lineage>
        <taxon>Eukaryota</taxon>
        <taxon>Fungi</taxon>
        <taxon>Fungi incertae sedis</taxon>
        <taxon>Mucoromycota</taxon>
        <taxon>Mortierellomycotina</taxon>
        <taxon>Mortierellomycetes</taxon>
        <taxon>Mortierellales</taxon>
        <taxon>Mortierellaceae</taxon>
        <taxon>Entomortierella</taxon>
    </lineage>
</organism>
<protein>
    <recommendedName>
        <fullName evidence="4">NAD(P)-binding domain-containing protein</fullName>
    </recommendedName>
</protein>
<dbReference type="Proteomes" id="UP000827284">
    <property type="component" value="Unassembled WGS sequence"/>
</dbReference>
<reference evidence="2" key="2">
    <citation type="journal article" date="2022" name="Microbiol. Resour. Announc.">
        <title>Whole-Genome Sequence of Entomortierella parvispora E1425, a Mucoromycotan Fungus Associated with Burkholderiaceae-Related Endosymbiotic Bacteria.</title>
        <authorList>
            <person name="Herlambang A."/>
            <person name="Guo Y."/>
            <person name="Takashima Y."/>
            <person name="Narisawa K."/>
            <person name="Ohta H."/>
            <person name="Nishizawa T."/>
        </authorList>
    </citation>
    <scope>NUCLEOTIDE SEQUENCE</scope>
    <source>
        <strain evidence="2">E1425</strain>
    </source>
</reference>
<evidence type="ECO:0000256" key="1">
    <source>
        <dbReference type="ARBA" id="ARBA00038376"/>
    </source>
</evidence>
<evidence type="ECO:0000313" key="2">
    <source>
        <dbReference type="EMBL" id="GJJ76071.1"/>
    </source>
</evidence>
<dbReference type="GO" id="GO:0042602">
    <property type="term" value="F:riboflavin reductase (NADPH) activity"/>
    <property type="evidence" value="ECO:0007669"/>
    <property type="project" value="TreeGrafter"/>
</dbReference>
<sequence>MTITVTPFIAFFGATGGCTNACLVHTLNAGYNATALARDPVKLTQMLFDQGISQEVLDDQLLIIKGDISDLTAIKDVLTNNTIRTKHIELARQIISGVGGAPTVNKSLTKPVAIDHPEICAQTTQNIVQALTEIHFPDKPSITVISTTGISDTKEDVPFMSRFLHKVILADPHRDKKEMERIVTENTSPKGVFRGAIIVRPSLLSGDHNVKTGQGWKNLRVGTEENPAVGYTVGRQDVGEWIFEQVVKTGGENHFGQRITLTN</sequence>
<reference evidence="2" key="1">
    <citation type="submission" date="2021-11" db="EMBL/GenBank/DDBJ databases">
        <authorList>
            <person name="Herlambang A."/>
            <person name="Guo Y."/>
            <person name="Takashima Y."/>
            <person name="Nishizawa T."/>
        </authorList>
    </citation>
    <scope>NUCLEOTIDE SEQUENCE</scope>
    <source>
        <strain evidence="2">E1425</strain>
    </source>
</reference>
<dbReference type="EMBL" id="BQFW01000012">
    <property type="protein sequence ID" value="GJJ76071.1"/>
    <property type="molecule type" value="Genomic_DNA"/>
</dbReference>
<dbReference type="AlphaFoldDB" id="A0A9P3HGC9"/>
<dbReference type="GO" id="GO:0004074">
    <property type="term" value="F:biliverdin reductase [NAD(P)H] activity"/>
    <property type="evidence" value="ECO:0007669"/>
    <property type="project" value="TreeGrafter"/>
</dbReference>
<keyword evidence="3" id="KW-1185">Reference proteome</keyword>
<name>A0A9P3HGC9_9FUNG</name>
<evidence type="ECO:0008006" key="4">
    <source>
        <dbReference type="Google" id="ProtNLM"/>
    </source>
</evidence>
<comment type="similarity">
    <text evidence="1">Belongs to the avfA family.</text>
</comment>
<comment type="caution">
    <text evidence="2">The sequence shown here is derived from an EMBL/GenBank/DDBJ whole genome shotgun (WGS) entry which is preliminary data.</text>
</comment>
<dbReference type="PANTHER" id="PTHR43355:SF2">
    <property type="entry name" value="FLAVIN REDUCTASE (NADPH)"/>
    <property type="match status" value="1"/>
</dbReference>
<dbReference type="Gene3D" id="3.40.50.720">
    <property type="entry name" value="NAD(P)-binding Rossmann-like Domain"/>
    <property type="match status" value="1"/>
</dbReference>
<accession>A0A9P3HGC9</accession>
<proteinExistence type="inferred from homology"/>
<evidence type="ECO:0000313" key="3">
    <source>
        <dbReference type="Proteomes" id="UP000827284"/>
    </source>
</evidence>
<gene>
    <name evidence="2" type="ORF">EMPS_08430</name>
</gene>
<dbReference type="PANTHER" id="PTHR43355">
    <property type="entry name" value="FLAVIN REDUCTASE (NADPH)"/>
    <property type="match status" value="1"/>
</dbReference>
<dbReference type="InterPro" id="IPR051606">
    <property type="entry name" value="Polyketide_Oxido-like"/>
</dbReference>